<feature type="transmembrane region" description="Helical" evidence="2">
    <location>
        <begin position="178"/>
        <end position="199"/>
    </location>
</feature>
<dbReference type="EMBL" id="CP060636">
    <property type="protein sequence ID" value="QNM12851.1"/>
    <property type="molecule type" value="Genomic_DNA"/>
</dbReference>
<sequence>MSEYLFSVIDYCYVLLFFHLLTNKKIEKVKFIIAVVIFSSIQYVSEFVELPRMYASLKDNFLLMFFLIAYSKKIDFKNIVNAFIIDTLFFFTLSFCITMADLLNIDLRLSLEPGIFRLIFTLILKVIMFLLMWFEVMQIKKTEVLVERKSFMIIIICLGVGTFISSRILQLSEENDKFLFLMILYETIFFVILCFVLYYRIILKKKYDMTIFKELIAMTEKNIDQIEIQQREIQKLIHDTKNQLLEIEMMIDQNEIEKIKPYIRQWQVNYYSSYRTPICLNVYINNILQSKIDEFSDITFHLTINVPEIINMNTTDLIAFLTILINRSCNLLRKNKKSDYYLEIRYFDNELEIYEHFPICMVKEPKYINKFQDDYLKSIIEKYNGDLDVSENEEYKQCILLLF</sequence>
<keyword evidence="2" id="KW-0472">Membrane</keyword>
<keyword evidence="2" id="KW-1133">Transmembrane helix</keyword>
<dbReference type="KEGG" id="ehn:H9Q80_02540"/>
<organism evidence="3 4">
    <name type="scientific">[Eubacterium] hominis</name>
    <dbReference type="NCBI Taxonomy" id="2764325"/>
    <lineage>
        <taxon>Bacteria</taxon>
        <taxon>Bacillati</taxon>
        <taxon>Bacillota</taxon>
        <taxon>Erysipelotrichia</taxon>
        <taxon>Erysipelotrichales</taxon>
        <taxon>Erysipelotrichaceae</taxon>
        <taxon>Amedibacillus</taxon>
    </lineage>
</organism>
<feature type="transmembrane region" description="Helical" evidence="2">
    <location>
        <begin position="115"/>
        <end position="139"/>
    </location>
</feature>
<evidence type="ECO:0000256" key="1">
    <source>
        <dbReference type="SAM" id="Coils"/>
    </source>
</evidence>
<evidence type="ECO:0000313" key="3">
    <source>
        <dbReference type="EMBL" id="QNM12851.1"/>
    </source>
</evidence>
<evidence type="ECO:0000256" key="2">
    <source>
        <dbReference type="SAM" id="Phobius"/>
    </source>
</evidence>
<dbReference type="Proteomes" id="UP000515856">
    <property type="component" value="Chromosome"/>
</dbReference>
<dbReference type="RefSeq" id="WP_117454001.1">
    <property type="nucleotide sequence ID" value="NZ_CP060636.1"/>
</dbReference>
<evidence type="ECO:0008006" key="5">
    <source>
        <dbReference type="Google" id="ProtNLM"/>
    </source>
</evidence>
<feature type="coiled-coil region" evidence="1">
    <location>
        <begin position="216"/>
        <end position="243"/>
    </location>
</feature>
<feature type="transmembrane region" description="Helical" evidence="2">
    <location>
        <begin position="151"/>
        <end position="172"/>
    </location>
</feature>
<keyword evidence="1" id="KW-0175">Coiled coil</keyword>
<accession>A0A7G9GPW9</accession>
<protein>
    <recommendedName>
        <fullName evidence="5">Sensor histidine kinase NatK C-terminal domain-containing protein</fullName>
    </recommendedName>
</protein>
<gene>
    <name evidence="3" type="ORF">H9Q80_02540</name>
</gene>
<keyword evidence="2" id="KW-0812">Transmembrane</keyword>
<reference evidence="3 4" key="1">
    <citation type="submission" date="2020-08" db="EMBL/GenBank/DDBJ databases">
        <authorList>
            <person name="Liu C."/>
            <person name="Sun Q."/>
        </authorList>
    </citation>
    <scope>NUCLEOTIDE SEQUENCE [LARGE SCALE GENOMIC DNA]</scope>
    <source>
        <strain evidence="3 4">NSJ-61</strain>
    </source>
</reference>
<keyword evidence="4" id="KW-1185">Reference proteome</keyword>
<feature type="transmembrane region" description="Helical" evidence="2">
    <location>
        <begin position="82"/>
        <end position="103"/>
    </location>
</feature>
<name>A0A7G9GPW9_9FIRM</name>
<feature type="transmembrane region" description="Helical" evidence="2">
    <location>
        <begin position="6"/>
        <end position="22"/>
    </location>
</feature>
<dbReference type="AlphaFoldDB" id="A0A7G9GPW9"/>
<proteinExistence type="predicted"/>
<evidence type="ECO:0000313" key="4">
    <source>
        <dbReference type="Proteomes" id="UP000515856"/>
    </source>
</evidence>